<dbReference type="EMBL" id="CP012160">
    <property type="protein sequence ID" value="AKS46136.1"/>
    <property type="molecule type" value="Genomic_DNA"/>
</dbReference>
<keyword evidence="3" id="KW-0677">Repeat</keyword>
<dbReference type="RefSeq" id="WP_049834457.1">
    <property type="nucleotide sequence ID" value="NZ_CP012160.1"/>
</dbReference>
<dbReference type="OrthoDB" id="9815900at2"/>
<dbReference type="PANTHER" id="PTHR16263:SF4">
    <property type="entry name" value="TETRATRICOPEPTIDE REPEAT PROTEIN 38"/>
    <property type="match status" value="1"/>
</dbReference>
<proteinExistence type="inferred from homology"/>
<dbReference type="InterPro" id="IPR033891">
    <property type="entry name" value="TTC38"/>
</dbReference>
<evidence type="ECO:0000256" key="4">
    <source>
        <dbReference type="ARBA" id="ARBA00022803"/>
    </source>
</evidence>
<evidence type="ECO:0000313" key="5">
    <source>
        <dbReference type="EMBL" id="AKS46136.1"/>
    </source>
</evidence>
<dbReference type="CDD" id="cd05804">
    <property type="entry name" value="StaR_like"/>
    <property type="match status" value="1"/>
</dbReference>
<accession>A0A0K0Y5H5</accession>
<dbReference type="STRING" id="1458307.OSB_15860"/>
<dbReference type="AlphaFoldDB" id="A0A0K0Y5H5"/>
<gene>
    <name evidence="5" type="ORF">OSB_15860</name>
</gene>
<dbReference type="SUPFAM" id="SSF48452">
    <property type="entry name" value="TPR-like"/>
    <property type="match status" value="1"/>
</dbReference>
<evidence type="ECO:0000256" key="3">
    <source>
        <dbReference type="ARBA" id="ARBA00022737"/>
    </source>
</evidence>
<comment type="similarity">
    <text evidence="1">Belongs to the TTC38 family.</text>
</comment>
<dbReference type="PANTHER" id="PTHR16263">
    <property type="entry name" value="TETRATRICOPEPTIDE REPEAT PROTEIN 38"/>
    <property type="match status" value="1"/>
</dbReference>
<protein>
    <recommendedName>
        <fullName evidence="2">Tetratricopeptide repeat protein 38</fullName>
    </recommendedName>
</protein>
<name>A0A0K0Y5H5_9RHOB</name>
<dbReference type="InterPro" id="IPR011990">
    <property type="entry name" value="TPR-like_helical_dom_sf"/>
</dbReference>
<dbReference type="Gene3D" id="1.25.40.10">
    <property type="entry name" value="Tetratricopeptide repeat domain"/>
    <property type="match status" value="1"/>
</dbReference>
<evidence type="ECO:0000256" key="1">
    <source>
        <dbReference type="ARBA" id="ARBA00005857"/>
    </source>
</evidence>
<keyword evidence="4" id="KW-0802">TPR repeat</keyword>
<evidence type="ECO:0000256" key="2">
    <source>
        <dbReference type="ARBA" id="ARBA00019992"/>
    </source>
</evidence>
<dbReference type="KEGG" id="otm:OSB_15860"/>
<keyword evidence="6" id="KW-1185">Reference proteome</keyword>
<dbReference type="Proteomes" id="UP000067444">
    <property type="component" value="Chromosome"/>
</dbReference>
<evidence type="ECO:0000313" key="6">
    <source>
        <dbReference type="Proteomes" id="UP000067444"/>
    </source>
</evidence>
<sequence>MDKLDRFGAPVSHNDQSDIDVFGEAAELMLGYAPDPVGMTKVLLEKSPDFIMARCFLAGIFLTASDKRRQPLLRKHYDILVSLLDRANAREKGHIYALGLWADGNLYDASQAYADILNDCPRDLVALQMGHQTDFLLGQASSTRDRPTRVMNHWSEDDPQFSYILGMQAFGLEEAGHYAAAQSMAERSVGMNPKDTWGVHALAHCLEMQGKVDEGVDFMIACENHWGNDTYMSIHNRWHLGLYYLERCEFDTALTMHDDHMSVTPKSELMDMHDSAALLWRLQMDGVDVGDRWRVVADNYADVIDQAYMSFTDLHAMMSFAATGREVEAKAQIAVLENAASANTDIGTIIQQAGLPLVRGFYAFGKGDYAAAKRHIGNARHKSHLIGGSVAQRDVINWTLIEAAIRDGDTTMANALLAERTLMKPHSPLTDMFARKAV</sequence>
<reference evidence="5 6" key="1">
    <citation type="journal article" date="2015" name="Genome Announc.">
        <title>Closed Genome Sequence of Octadecabacter temperatus SB1, the First Mesophilic Species of the Genus Octadecabacter.</title>
        <authorList>
            <person name="Voget S."/>
            <person name="Billerbeck S."/>
            <person name="Simon M."/>
            <person name="Daniel R."/>
        </authorList>
    </citation>
    <scope>NUCLEOTIDE SEQUENCE [LARGE SCALE GENOMIC DNA]</scope>
    <source>
        <strain evidence="5 6">SB1</strain>
    </source>
</reference>
<organism evidence="5 6">
    <name type="scientific">Octadecabacter temperatus</name>
    <dbReference type="NCBI Taxonomy" id="1458307"/>
    <lineage>
        <taxon>Bacteria</taxon>
        <taxon>Pseudomonadati</taxon>
        <taxon>Pseudomonadota</taxon>
        <taxon>Alphaproteobacteria</taxon>
        <taxon>Rhodobacterales</taxon>
        <taxon>Roseobacteraceae</taxon>
        <taxon>Octadecabacter</taxon>
    </lineage>
</organism>